<gene>
    <name evidence="1" type="ORF">EJB05_21697</name>
</gene>
<protein>
    <submittedName>
        <fullName evidence="1">Uncharacterized protein</fullName>
    </submittedName>
</protein>
<keyword evidence="2" id="KW-1185">Reference proteome</keyword>
<sequence>MANLYGSSHTSCDEQHEFVSTSVAFAERQLATCIHMWKLAKSGGAIVSRQFSDELIGFQHFQLPQ</sequence>
<organism evidence="1 2">
    <name type="scientific">Eragrostis curvula</name>
    <name type="common">weeping love grass</name>
    <dbReference type="NCBI Taxonomy" id="38414"/>
    <lineage>
        <taxon>Eukaryota</taxon>
        <taxon>Viridiplantae</taxon>
        <taxon>Streptophyta</taxon>
        <taxon>Embryophyta</taxon>
        <taxon>Tracheophyta</taxon>
        <taxon>Spermatophyta</taxon>
        <taxon>Magnoliopsida</taxon>
        <taxon>Liliopsida</taxon>
        <taxon>Poales</taxon>
        <taxon>Poaceae</taxon>
        <taxon>PACMAD clade</taxon>
        <taxon>Chloridoideae</taxon>
        <taxon>Eragrostideae</taxon>
        <taxon>Eragrostidinae</taxon>
        <taxon>Eragrostis</taxon>
    </lineage>
</organism>
<accession>A0A5J9V3Y7</accession>
<dbReference type="Gramene" id="TVU30091">
    <property type="protein sequence ID" value="TVU30091"/>
    <property type="gene ID" value="EJB05_21697"/>
</dbReference>
<comment type="caution">
    <text evidence="1">The sequence shown here is derived from an EMBL/GenBank/DDBJ whole genome shotgun (WGS) entry which is preliminary data.</text>
</comment>
<reference evidence="1 2" key="1">
    <citation type="journal article" date="2019" name="Sci. Rep.">
        <title>A high-quality genome of Eragrostis curvula grass provides insights into Poaceae evolution and supports new strategies to enhance forage quality.</title>
        <authorList>
            <person name="Carballo J."/>
            <person name="Santos B.A.C.M."/>
            <person name="Zappacosta D."/>
            <person name="Garbus I."/>
            <person name="Selva J.P."/>
            <person name="Gallo C.A."/>
            <person name="Diaz A."/>
            <person name="Albertini E."/>
            <person name="Caccamo M."/>
            <person name="Echenique V."/>
        </authorList>
    </citation>
    <scope>NUCLEOTIDE SEQUENCE [LARGE SCALE GENOMIC DNA]</scope>
    <source>
        <strain evidence="2">cv. Victoria</strain>
        <tissue evidence="1">Leaf</tissue>
    </source>
</reference>
<dbReference type="Proteomes" id="UP000324897">
    <property type="component" value="Chromosome 1"/>
</dbReference>
<evidence type="ECO:0000313" key="2">
    <source>
        <dbReference type="Proteomes" id="UP000324897"/>
    </source>
</evidence>
<dbReference type="EMBL" id="RWGY01000011">
    <property type="protein sequence ID" value="TVU30091.1"/>
    <property type="molecule type" value="Genomic_DNA"/>
</dbReference>
<dbReference type="AlphaFoldDB" id="A0A5J9V3Y7"/>
<evidence type="ECO:0000313" key="1">
    <source>
        <dbReference type="EMBL" id="TVU30091.1"/>
    </source>
</evidence>
<name>A0A5J9V3Y7_9POAL</name>
<proteinExistence type="predicted"/>